<name>A0AAF0UR31_SOLVR</name>
<dbReference type="Proteomes" id="UP001234989">
    <property type="component" value="Chromosome 10"/>
</dbReference>
<evidence type="ECO:0000313" key="2">
    <source>
        <dbReference type="Proteomes" id="UP001234989"/>
    </source>
</evidence>
<dbReference type="AlphaFoldDB" id="A0AAF0UR31"/>
<keyword evidence="2" id="KW-1185">Reference proteome</keyword>
<dbReference type="PANTHER" id="PTHR37202:SF1">
    <property type="entry name" value="ANKYRIN REPEAT PROTEIN"/>
    <property type="match status" value="1"/>
</dbReference>
<dbReference type="EMBL" id="CP133621">
    <property type="protein sequence ID" value="WMV50947.1"/>
    <property type="molecule type" value="Genomic_DNA"/>
</dbReference>
<accession>A0AAF0UR31</accession>
<evidence type="ECO:0000313" key="1">
    <source>
        <dbReference type="EMBL" id="WMV50947.1"/>
    </source>
</evidence>
<sequence>MIPAKVLTSGMRSKFNDVAREKEEVSTDLKSTIEEVSRDKEEVSTDLKSTIEKFSTHLKESNYEDWIPNVTKLVECLGDFCDQHFLSSIQQKISDIEHQIGLCIQALELVPKVYETELLKLARRDSGCSSIHPSDGSLSLMQEVAGKHGGHLHGRGALDSDDLLYLKEQMETEEDVECLLR</sequence>
<organism evidence="1 2">
    <name type="scientific">Solanum verrucosum</name>
    <dbReference type="NCBI Taxonomy" id="315347"/>
    <lineage>
        <taxon>Eukaryota</taxon>
        <taxon>Viridiplantae</taxon>
        <taxon>Streptophyta</taxon>
        <taxon>Embryophyta</taxon>
        <taxon>Tracheophyta</taxon>
        <taxon>Spermatophyta</taxon>
        <taxon>Magnoliopsida</taxon>
        <taxon>eudicotyledons</taxon>
        <taxon>Gunneridae</taxon>
        <taxon>Pentapetalae</taxon>
        <taxon>asterids</taxon>
        <taxon>lamiids</taxon>
        <taxon>Solanales</taxon>
        <taxon>Solanaceae</taxon>
        <taxon>Solanoideae</taxon>
        <taxon>Solaneae</taxon>
        <taxon>Solanum</taxon>
    </lineage>
</organism>
<reference evidence="1" key="1">
    <citation type="submission" date="2023-08" db="EMBL/GenBank/DDBJ databases">
        <title>A de novo genome assembly of Solanum verrucosum Schlechtendal, a Mexican diploid species geographically isolated from the other diploid A-genome species in potato relatives.</title>
        <authorList>
            <person name="Hosaka K."/>
        </authorList>
    </citation>
    <scope>NUCLEOTIDE SEQUENCE</scope>
    <source>
        <tissue evidence="1">Young leaves</tissue>
    </source>
</reference>
<protein>
    <submittedName>
        <fullName evidence="1">Uncharacterized protein</fullName>
    </submittedName>
</protein>
<proteinExistence type="predicted"/>
<gene>
    <name evidence="1" type="ORF">MTR67_044332</name>
</gene>
<dbReference type="PANTHER" id="PTHR37202">
    <property type="entry name" value="ANKYRIN REPEAT PROTEIN"/>
    <property type="match status" value="1"/>
</dbReference>